<dbReference type="PANTHER" id="PTHR33540:SF1">
    <property type="entry name" value="N-ACETYLMURAMATE_N-ACETYLGLUCOSAMINE KINASE"/>
    <property type="match status" value="1"/>
</dbReference>
<dbReference type="Gene3D" id="3.30.200.20">
    <property type="entry name" value="Phosphorylase Kinase, domain 1"/>
    <property type="match status" value="1"/>
</dbReference>
<dbReference type="Pfam" id="PF01636">
    <property type="entry name" value="APH"/>
    <property type="match status" value="1"/>
</dbReference>
<evidence type="ECO:0000259" key="3">
    <source>
        <dbReference type="Pfam" id="PF01636"/>
    </source>
</evidence>
<keyword evidence="2" id="KW-0067">ATP-binding</keyword>
<dbReference type="AlphaFoldDB" id="T1CL89"/>
<keyword evidence="4" id="KW-0808">Transferase</keyword>
<evidence type="ECO:0000313" key="4">
    <source>
        <dbReference type="EMBL" id="EQD69360.1"/>
    </source>
</evidence>
<reference evidence="4" key="2">
    <citation type="journal article" date="2014" name="ISME J.">
        <title>Microbial stratification in low pH oxic and suboxic macroscopic growths along an acid mine drainage.</title>
        <authorList>
            <person name="Mendez-Garcia C."/>
            <person name="Mesa V."/>
            <person name="Sprenger R.R."/>
            <person name="Richter M."/>
            <person name="Diez M.S."/>
            <person name="Solano J."/>
            <person name="Bargiela R."/>
            <person name="Golyshina O.V."/>
            <person name="Manteca A."/>
            <person name="Ramos J.L."/>
            <person name="Gallego J.R."/>
            <person name="Llorente I."/>
            <person name="Martins Dos Santos V.A."/>
            <person name="Jensen O.N."/>
            <person name="Pelaez A.I."/>
            <person name="Sanchez J."/>
            <person name="Ferrer M."/>
        </authorList>
    </citation>
    <scope>NUCLEOTIDE SEQUENCE</scope>
</reference>
<dbReference type="Gene3D" id="3.90.1200.10">
    <property type="match status" value="1"/>
</dbReference>
<dbReference type="GO" id="GO:0005524">
    <property type="term" value="F:ATP binding"/>
    <property type="evidence" value="ECO:0007669"/>
    <property type="project" value="UniProtKB-KW"/>
</dbReference>
<protein>
    <submittedName>
        <fullName evidence="4">Aminoglycoside phosphotransferase</fullName>
    </submittedName>
</protein>
<dbReference type="EMBL" id="AUZZ01000074">
    <property type="protein sequence ID" value="EQD69360.1"/>
    <property type="molecule type" value="Genomic_DNA"/>
</dbReference>
<accession>T1CL89</accession>
<dbReference type="InterPro" id="IPR002575">
    <property type="entry name" value="Aminoglycoside_PTrfase"/>
</dbReference>
<feature type="domain" description="Aminoglycoside phosphotransferase" evidence="3">
    <location>
        <begin position="29"/>
        <end position="256"/>
    </location>
</feature>
<evidence type="ECO:0000256" key="2">
    <source>
        <dbReference type="ARBA" id="ARBA00022840"/>
    </source>
</evidence>
<proteinExistence type="predicted"/>
<dbReference type="SUPFAM" id="SSF56112">
    <property type="entry name" value="Protein kinase-like (PK-like)"/>
    <property type="match status" value="1"/>
</dbReference>
<sequence>MPMTDATDRAAARLHWTRETLHESALRLAPASSDASFRSYWRGTRIDGRSVIVMDAPPAREDIRPWLDIAARLRAAGLAAPEVYASDTAQGFIAMQDLGNATYLPLLNPQSVDLLYEAALDALLAMQRHTDCRGLPPYDAPRLIAEMELLPTWFLERHLGHELACGDWDTLELAFTRLTEATLAQPRVFVHRDFHSRNLLALTHGGPGIIDFQDAVCGALTYDLVSLLKDCYIVWPVAQVRRWALDYRARAVAAGLWPAARDDADFLRAFDLTGLQRHLKVLGIFCRLYYRDGKAGYLGDLPRVLAYALEAARAYPEFAALAALLERASAGHDLTLPRP</sequence>
<comment type="caution">
    <text evidence="4">The sequence shown here is derived from an EMBL/GenBank/DDBJ whole genome shotgun (WGS) entry which is preliminary data.</text>
</comment>
<dbReference type="GO" id="GO:0016740">
    <property type="term" value="F:transferase activity"/>
    <property type="evidence" value="ECO:0007669"/>
    <property type="project" value="UniProtKB-KW"/>
</dbReference>
<organism evidence="4">
    <name type="scientific">mine drainage metagenome</name>
    <dbReference type="NCBI Taxonomy" id="410659"/>
    <lineage>
        <taxon>unclassified sequences</taxon>
        <taxon>metagenomes</taxon>
        <taxon>ecological metagenomes</taxon>
    </lineage>
</organism>
<dbReference type="InterPro" id="IPR011009">
    <property type="entry name" value="Kinase-like_dom_sf"/>
</dbReference>
<name>T1CL89_9ZZZZ</name>
<dbReference type="PANTHER" id="PTHR33540">
    <property type="entry name" value="TRNA THREONYLCARBAMOYLADENOSINE BIOSYNTHESIS PROTEIN TSAE"/>
    <property type="match status" value="1"/>
</dbReference>
<evidence type="ECO:0000256" key="1">
    <source>
        <dbReference type="ARBA" id="ARBA00022741"/>
    </source>
</evidence>
<reference evidence="4" key="1">
    <citation type="submission" date="2013-08" db="EMBL/GenBank/DDBJ databases">
        <authorList>
            <person name="Mendez C."/>
            <person name="Richter M."/>
            <person name="Ferrer M."/>
            <person name="Sanchez J."/>
        </authorList>
    </citation>
    <scope>NUCLEOTIDE SEQUENCE</scope>
</reference>
<gene>
    <name evidence="4" type="ORF">B2A_00101</name>
</gene>
<keyword evidence="1" id="KW-0547">Nucleotide-binding</keyword>